<feature type="domain" description="SPOR" evidence="3">
    <location>
        <begin position="272"/>
        <end position="350"/>
    </location>
</feature>
<feature type="region of interest" description="Disordered" evidence="1">
    <location>
        <begin position="117"/>
        <end position="272"/>
    </location>
</feature>
<accession>A0A3M6RIG5</accession>
<sequence>MALFDTRAADSGAESTGQRTRGARAPVNLLEDMRRRARHRLIGACLLVLVAIVVFPMLFDTEPRPTVVDARVSILGGETAPAAGDDPAQVAVLTPSGPNRYGLADDEELMDLDALPPARAGRGQAGTAQQSAADKQPAAARGKPQPAQEPRSLAAQRAQEARQPAPKPESKPAEAKPAETKPRGQPEAKPAESKPAPKQEANKPSSKPEAKPESKPEASKPAESKPARPTQVAVATPPPAPAAKPAADRDEAARARALLEGKPVATTTPAGRSDEGRFIVQIGAFSDDAKVREIRQKLQGMGLRTYTQVVQTGAGRATRVRVGPFASRAEADRAAERVRGASLPAAIVSM</sequence>
<reference evidence="4 5" key="1">
    <citation type="submission" date="2018-10" db="EMBL/GenBank/DDBJ databases">
        <title>Comamonadaceae CDC group NO-1 genome sequencing and assembly.</title>
        <authorList>
            <person name="Bernier A.-M."/>
            <person name="Bernard K."/>
        </authorList>
    </citation>
    <scope>NUCLEOTIDE SEQUENCE [LARGE SCALE GENOMIC DNA]</scope>
    <source>
        <strain evidence="4 5">NML180582</strain>
    </source>
</reference>
<dbReference type="OrthoDB" id="9181370at2"/>
<dbReference type="InterPro" id="IPR052521">
    <property type="entry name" value="Cell_div_SPOR-domain"/>
</dbReference>
<feature type="compositionally biased region" description="Basic and acidic residues" evidence="1">
    <location>
        <begin position="168"/>
        <end position="226"/>
    </location>
</feature>
<dbReference type="SUPFAM" id="SSF110997">
    <property type="entry name" value="Sporulation related repeat"/>
    <property type="match status" value="1"/>
</dbReference>
<dbReference type="GO" id="GO:0030428">
    <property type="term" value="C:cell septum"/>
    <property type="evidence" value="ECO:0007669"/>
    <property type="project" value="TreeGrafter"/>
</dbReference>
<dbReference type="Gene3D" id="3.30.70.1070">
    <property type="entry name" value="Sporulation related repeat"/>
    <property type="match status" value="1"/>
</dbReference>
<proteinExistence type="predicted"/>
<feature type="compositionally biased region" description="Low complexity" evidence="1">
    <location>
        <begin position="117"/>
        <end position="133"/>
    </location>
</feature>
<name>A0A3M6RIG5_9BURK</name>
<gene>
    <name evidence="4" type="ORF">EBQ34_07350</name>
</gene>
<organism evidence="4 5">
    <name type="scientific">Vandammella animalimorsus</name>
    <dbReference type="NCBI Taxonomy" id="2029117"/>
    <lineage>
        <taxon>Bacteria</taxon>
        <taxon>Pseudomonadati</taxon>
        <taxon>Pseudomonadota</taxon>
        <taxon>Betaproteobacteria</taxon>
        <taxon>Burkholderiales</taxon>
        <taxon>Comamonadaceae</taxon>
        <taxon>Vandammella</taxon>
    </lineage>
</organism>
<dbReference type="RefSeq" id="WP_122244855.1">
    <property type="nucleotide sequence ID" value="NZ_RDQJ01000008.1"/>
</dbReference>
<dbReference type="Pfam" id="PF05036">
    <property type="entry name" value="SPOR"/>
    <property type="match status" value="1"/>
</dbReference>
<keyword evidence="2" id="KW-0472">Membrane</keyword>
<dbReference type="PANTHER" id="PTHR38687:SF1">
    <property type="entry name" value="CELL DIVISION PROTEIN DEDD"/>
    <property type="match status" value="1"/>
</dbReference>
<dbReference type="PROSITE" id="PS51724">
    <property type="entry name" value="SPOR"/>
    <property type="match status" value="1"/>
</dbReference>
<dbReference type="AlphaFoldDB" id="A0A3M6RIG5"/>
<evidence type="ECO:0000256" key="2">
    <source>
        <dbReference type="SAM" id="Phobius"/>
    </source>
</evidence>
<evidence type="ECO:0000256" key="1">
    <source>
        <dbReference type="SAM" id="MobiDB-lite"/>
    </source>
</evidence>
<feature type="transmembrane region" description="Helical" evidence="2">
    <location>
        <begin position="41"/>
        <end position="59"/>
    </location>
</feature>
<dbReference type="EMBL" id="RDQJ01000008">
    <property type="protein sequence ID" value="RMX15195.1"/>
    <property type="molecule type" value="Genomic_DNA"/>
</dbReference>
<feature type="region of interest" description="Disordered" evidence="1">
    <location>
        <begin position="1"/>
        <end position="21"/>
    </location>
</feature>
<dbReference type="GO" id="GO:0042834">
    <property type="term" value="F:peptidoglycan binding"/>
    <property type="evidence" value="ECO:0007669"/>
    <property type="project" value="InterPro"/>
</dbReference>
<dbReference type="InterPro" id="IPR007730">
    <property type="entry name" value="SPOR-like_dom"/>
</dbReference>
<dbReference type="PANTHER" id="PTHR38687">
    <property type="entry name" value="CELL DIVISION PROTEIN DEDD-RELATED"/>
    <property type="match status" value="1"/>
</dbReference>
<dbReference type="InterPro" id="IPR036680">
    <property type="entry name" value="SPOR-like_sf"/>
</dbReference>
<dbReference type="GO" id="GO:0032506">
    <property type="term" value="P:cytokinetic process"/>
    <property type="evidence" value="ECO:0007669"/>
    <property type="project" value="TreeGrafter"/>
</dbReference>
<protein>
    <submittedName>
        <fullName evidence="4">SPOR domain-containing protein</fullName>
    </submittedName>
</protein>
<feature type="compositionally biased region" description="Basic and acidic residues" evidence="1">
    <location>
        <begin position="246"/>
        <end position="259"/>
    </location>
</feature>
<evidence type="ECO:0000259" key="3">
    <source>
        <dbReference type="PROSITE" id="PS51724"/>
    </source>
</evidence>
<feature type="region of interest" description="Disordered" evidence="1">
    <location>
        <begin position="78"/>
        <end position="103"/>
    </location>
</feature>
<dbReference type="GO" id="GO:0032153">
    <property type="term" value="C:cell division site"/>
    <property type="evidence" value="ECO:0007669"/>
    <property type="project" value="TreeGrafter"/>
</dbReference>
<dbReference type="Proteomes" id="UP000275180">
    <property type="component" value="Unassembled WGS sequence"/>
</dbReference>
<keyword evidence="2" id="KW-0812">Transmembrane</keyword>
<comment type="caution">
    <text evidence="4">The sequence shown here is derived from an EMBL/GenBank/DDBJ whole genome shotgun (WGS) entry which is preliminary data.</text>
</comment>
<feature type="compositionally biased region" description="Low complexity" evidence="1">
    <location>
        <begin position="154"/>
        <end position="164"/>
    </location>
</feature>
<evidence type="ECO:0000313" key="4">
    <source>
        <dbReference type="EMBL" id="RMX15195.1"/>
    </source>
</evidence>
<evidence type="ECO:0000313" key="5">
    <source>
        <dbReference type="Proteomes" id="UP000275180"/>
    </source>
</evidence>
<keyword evidence="2" id="KW-1133">Transmembrane helix</keyword>